<gene>
    <name evidence="1" type="ORF">K435DRAFT_671219</name>
</gene>
<organism evidence="1 2">
    <name type="scientific">Dendrothele bispora (strain CBS 962.96)</name>
    <dbReference type="NCBI Taxonomy" id="1314807"/>
    <lineage>
        <taxon>Eukaryota</taxon>
        <taxon>Fungi</taxon>
        <taxon>Dikarya</taxon>
        <taxon>Basidiomycota</taxon>
        <taxon>Agaricomycotina</taxon>
        <taxon>Agaricomycetes</taxon>
        <taxon>Agaricomycetidae</taxon>
        <taxon>Agaricales</taxon>
        <taxon>Agaricales incertae sedis</taxon>
        <taxon>Dendrothele</taxon>
    </lineage>
</organism>
<protein>
    <submittedName>
        <fullName evidence="1">Uncharacterized protein</fullName>
    </submittedName>
</protein>
<dbReference type="EMBL" id="ML179264">
    <property type="protein sequence ID" value="THU92917.1"/>
    <property type="molecule type" value="Genomic_DNA"/>
</dbReference>
<dbReference type="AlphaFoldDB" id="A0A4S8LTP6"/>
<name>A0A4S8LTP6_DENBC</name>
<dbReference type="OrthoDB" id="432234at2759"/>
<dbReference type="Proteomes" id="UP000297245">
    <property type="component" value="Unassembled WGS sequence"/>
</dbReference>
<keyword evidence="2" id="KW-1185">Reference proteome</keyword>
<proteinExistence type="predicted"/>
<accession>A0A4S8LTP6</accession>
<evidence type="ECO:0000313" key="2">
    <source>
        <dbReference type="Proteomes" id="UP000297245"/>
    </source>
</evidence>
<reference evidence="1 2" key="1">
    <citation type="journal article" date="2019" name="Nat. Ecol. Evol.">
        <title>Megaphylogeny resolves global patterns of mushroom evolution.</title>
        <authorList>
            <person name="Varga T."/>
            <person name="Krizsan K."/>
            <person name="Foldi C."/>
            <person name="Dima B."/>
            <person name="Sanchez-Garcia M."/>
            <person name="Sanchez-Ramirez S."/>
            <person name="Szollosi G.J."/>
            <person name="Szarkandi J.G."/>
            <person name="Papp V."/>
            <person name="Albert L."/>
            <person name="Andreopoulos W."/>
            <person name="Angelini C."/>
            <person name="Antonin V."/>
            <person name="Barry K.W."/>
            <person name="Bougher N.L."/>
            <person name="Buchanan P."/>
            <person name="Buyck B."/>
            <person name="Bense V."/>
            <person name="Catcheside P."/>
            <person name="Chovatia M."/>
            <person name="Cooper J."/>
            <person name="Damon W."/>
            <person name="Desjardin D."/>
            <person name="Finy P."/>
            <person name="Geml J."/>
            <person name="Haridas S."/>
            <person name="Hughes K."/>
            <person name="Justo A."/>
            <person name="Karasinski D."/>
            <person name="Kautmanova I."/>
            <person name="Kiss B."/>
            <person name="Kocsube S."/>
            <person name="Kotiranta H."/>
            <person name="LaButti K.M."/>
            <person name="Lechner B.E."/>
            <person name="Liimatainen K."/>
            <person name="Lipzen A."/>
            <person name="Lukacs Z."/>
            <person name="Mihaltcheva S."/>
            <person name="Morgado L.N."/>
            <person name="Niskanen T."/>
            <person name="Noordeloos M.E."/>
            <person name="Ohm R.A."/>
            <person name="Ortiz-Santana B."/>
            <person name="Ovrebo C."/>
            <person name="Racz N."/>
            <person name="Riley R."/>
            <person name="Savchenko A."/>
            <person name="Shiryaev A."/>
            <person name="Soop K."/>
            <person name="Spirin V."/>
            <person name="Szebenyi C."/>
            <person name="Tomsovsky M."/>
            <person name="Tulloss R.E."/>
            <person name="Uehling J."/>
            <person name="Grigoriev I.V."/>
            <person name="Vagvolgyi C."/>
            <person name="Papp T."/>
            <person name="Martin F.M."/>
            <person name="Miettinen O."/>
            <person name="Hibbett D.S."/>
            <person name="Nagy L.G."/>
        </authorList>
    </citation>
    <scope>NUCLEOTIDE SEQUENCE [LARGE SCALE GENOMIC DNA]</scope>
    <source>
        <strain evidence="1 2">CBS 962.96</strain>
    </source>
</reference>
<feature type="non-terminal residue" evidence="1">
    <location>
        <position position="94"/>
    </location>
</feature>
<sequence length="94" mass="10132">MDSGKTRQRMGKLPLVLGMPVMITHNFDVASGIVNGCVGTLKSIRYQLGKSGKRHAISCVVSSPSDTATTVPLPHLNNSEFVALKDTVELSFHH</sequence>
<evidence type="ECO:0000313" key="1">
    <source>
        <dbReference type="EMBL" id="THU92917.1"/>
    </source>
</evidence>